<dbReference type="OrthoDB" id="1806906at2"/>
<evidence type="ECO:0000313" key="7">
    <source>
        <dbReference type="Proteomes" id="UP000003806"/>
    </source>
</evidence>
<name>H0UJS4_9BACT</name>
<dbReference type="InterPro" id="IPR016032">
    <property type="entry name" value="Sig_transdc_resp-reg_C-effctor"/>
</dbReference>
<feature type="transmembrane region" description="Helical" evidence="4">
    <location>
        <begin position="292"/>
        <end position="314"/>
    </location>
</feature>
<gene>
    <name evidence="6" type="ORF">JonanDRAFT_0529</name>
</gene>
<feature type="transmembrane region" description="Helical" evidence="4">
    <location>
        <begin position="239"/>
        <end position="257"/>
    </location>
</feature>
<feature type="transmembrane region" description="Helical" evidence="4">
    <location>
        <begin position="326"/>
        <end position="343"/>
    </location>
</feature>
<dbReference type="SMART" id="SM00421">
    <property type="entry name" value="HTH_LUXR"/>
    <property type="match status" value="1"/>
</dbReference>
<dbReference type="PROSITE" id="PS50043">
    <property type="entry name" value="HTH_LUXR_2"/>
    <property type="match status" value="1"/>
</dbReference>
<feature type="domain" description="HTH luxR-type" evidence="5">
    <location>
        <begin position="374"/>
        <end position="439"/>
    </location>
</feature>
<protein>
    <submittedName>
        <fullName evidence="6">Response regulator containing a CheY-like receiver domain and an HTH DNA-binding domain</fullName>
    </submittedName>
</protein>
<dbReference type="HOGENOM" id="CLU_602406_0_0_0"/>
<dbReference type="SUPFAM" id="SSF46894">
    <property type="entry name" value="C-terminal effector domain of the bipartite response regulators"/>
    <property type="match status" value="1"/>
</dbReference>
<keyword evidence="4" id="KW-1133">Transmembrane helix</keyword>
<feature type="transmembrane region" description="Helical" evidence="4">
    <location>
        <begin position="117"/>
        <end position="138"/>
    </location>
</feature>
<feature type="transmembrane region" description="Helical" evidence="4">
    <location>
        <begin position="207"/>
        <end position="227"/>
    </location>
</feature>
<dbReference type="RefSeq" id="WP_008520569.1">
    <property type="nucleotide sequence ID" value="NZ_CM001376.1"/>
</dbReference>
<feature type="transmembrane region" description="Helical" evidence="4">
    <location>
        <begin position="93"/>
        <end position="110"/>
    </location>
</feature>
<keyword evidence="1" id="KW-0805">Transcription regulation</keyword>
<dbReference type="STRING" id="885272.JonanDRAFT_0529"/>
<evidence type="ECO:0000256" key="3">
    <source>
        <dbReference type="ARBA" id="ARBA00023163"/>
    </source>
</evidence>
<evidence type="ECO:0000256" key="1">
    <source>
        <dbReference type="ARBA" id="ARBA00023015"/>
    </source>
</evidence>
<reference evidence="6 7" key="1">
    <citation type="submission" date="2011-11" db="EMBL/GenBank/DDBJ databases">
        <title>The Noncontiguous Finished genome of Jonquetella anthropi DSM 22815.</title>
        <authorList>
            <consortium name="US DOE Joint Genome Institute (JGI-PGF)"/>
            <person name="Lucas S."/>
            <person name="Copeland A."/>
            <person name="Lapidus A."/>
            <person name="Glavina del Rio T."/>
            <person name="Dalin E."/>
            <person name="Tice H."/>
            <person name="Bruce D."/>
            <person name="Goodwin L."/>
            <person name="Pitluck S."/>
            <person name="Peters L."/>
            <person name="Mikhailova N."/>
            <person name="Held B."/>
            <person name="Kyrpides N."/>
            <person name="Mavromatis K."/>
            <person name="Ivanova N."/>
            <person name="Markowitz V."/>
            <person name="Cheng J.-F."/>
            <person name="Hugenholtz P."/>
            <person name="Woyke T."/>
            <person name="Wu D."/>
            <person name="Gronow S."/>
            <person name="Wellnitz S."/>
            <person name="Brambilla E."/>
            <person name="Klenk H.-P."/>
            <person name="Eisen J.A."/>
        </authorList>
    </citation>
    <scope>NUCLEOTIDE SEQUENCE [LARGE SCALE GENOMIC DNA]</scope>
    <source>
        <strain evidence="6 7">DSM 22815</strain>
    </source>
</reference>
<accession>H0UJS4</accession>
<evidence type="ECO:0000256" key="2">
    <source>
        <dbReference type="ARBA" id="ARBA00023125"/>
    </source>
</evidence>
<feature type="transmembrane region" description="Helical" evidence="4">
    <location>
        <begin position="263"/>
        <end position="280"/>
    </location>
</feature>
<proteinExistence type="predicted"/>
<dbReference type="eggNOG" id="COG2771">
    <property type="taxonomic scope" value="Bacteria"/>
</dbReference>
<keyword evidence="4" id="KW-0812">Transmembrane</keyword>
<dbReference type="InterPro" id="IPR036388">
    <property type="entry name" value="WH-like_DNA-bd_sf"/>
</dbReference>
<evidence type="ECO:0000256" key="4">
    <source>
        <dbReference type="SAM" id="Phobius"/>
    </source>
</evidence>
<keyword evidence="7" id="KW-1185">Reference proteome</keyword>
<dbReference type="GO" id="GO:0003677">
    <property type="term" value="F:DNA binding"/>
    <property type="evidence" value="ECO:0007669"/>
    <property type="project" value="UniProtKB-KW"/>
</dbReference>
<dbReference type="Proteomes" id="UP000003806">
    <property type="component" value="Chromosome"/>
</dbReference>
<dbReference type="PANTHER" id="PTHR44688:SF16">
    <property type="entry name" value="DNA-BINDING TRANSCRIPTIONAL ACTIVATOR DEVR_DOSR"/>
    <property type="match status" value="1"/>
</dbReference>
<dbReference type="EMBL" id="CM001376">
    <property type="protein sequence ID" value="EHM12933.1"/>
    <property type="molecule type" value="Genomic_DNA"/>
</dbReference>
<dbReference type="InterPro" id="IPR000792">
    <property type="entry name" value="Tscrpt_reg_LuxR_C"/>
</dbReference>
<evidence type="ECO:0000259" key="5">
    <source>
        <dbReference type="PROSITE" id="PS50043"/>
    </source>
</evidence>
<feature type="transmembrane region" description="Helical" evidence="4">
    <location>
        <begin position="38"/>
        <end position="58"/>
    </location>
</feature>
<organism evidence="6 7">
    <name type="scientific">Jonquetella anthropi DSM 22815</name>
    <dbReference type="NCBI Taxonomy" id="885272"/>
    <lineage>
        <taxon>Bacteria</taxon>
        <taxon>Thermotogati</taxon>
        <taxon>Synergistota</taxon>
        <taxon>Synergistia</taxon>
        <taxon>Synergistales</taxon>
        <taxon>Dethiosulfovibrionaceae</taxon>
        <taxon>Jonquetella</taxon>
    </lineage>
</organism>
<dbReference type="Gene3D" id="1.10.10.10">
    <property type="entry name" value="Winged helix-like DNA-binding domain superfamily/Winged helix DNA-binding domain"/>
    <property type="match status" value="1"/>
</dbReference>
<evidence type="ECO:0000313" key="6">
    <source>
        <dbReference type="EMBL" id="EHM12933.1"/>
    </source>
</evidence>
<dbReference type="PANTHER" id="PTHR44688">
    <property type="entry name" value="DNA-BINDING TRANSCRIPTIONAL ACTIVATOR DEVR_DOSR"/>
    <property type="match status" value="1"/>
</dbReference>
<sequence length="454" mass="49002">MLPMIAGSGRLICALTAINAWLSLAPDALIPTSVGSSLVLRLSFVTLLCFSSLLAYHLPELNAGKSIQRLLPWLFMLPSSLSFGAASTLYVTFLALAAAGAAYICCLCFTRMFRLELGSMALCYAVASLCSLGLAALVRSYVPAGPLRIIAVQCLPLAALSALSPEPEFCAPSKGTPPPCSSALYLFAFCLTVQCAGGFTVEQDAFFPSWLWSALYSVVLFVQASVTFSDEKVLSPVRLLYAVIVLCASGIVLQSALPRIGDGAVLVGTALFELTFLILTSKKATSPRLCRYWASIAVATMFTGSLAAEVLRFLAGWLVSSSSEQVALLSLVLASFFGLYILLPTRGTPSAESQLSQAEEDDVLRGQREVRTQMILAPFALTPQENRICLMLLNSLKDDDICRQLFITQNTLKYHLRNLYRKLGISGRRDLPDFMGRMDASLPKVSSTHSEPSL</sequence>
<keyword evidence="2 6" id="KW-0238">DNA-binding</keyword>
<keyword evidence="3" id="KW-0804">Transcription</keyword>
<dbReference type="CDD" id="cd06170">
    <property type="entry name" value="LuxR_C_like"/>
    <property type="match status" value="1"/>
</dbReference>
<dbReference type="AlphaFoldDB" id="H0UJS4"/>
<dbReference type="Pfam" id="PF00196">
    <property type="entry name" value="GerE"/>
    <property type="match status" value="1"/>
</dbReference>
<keyword evidence="4" id="KW-0472">Membrane</keyword>
<dbReference type="GO" id="GO:0006355">
    <property type="term" value="P:regulation of DNA-templated transcription"/>
    <property type="evidence" value="ECO:0007669"/>
    <property type="project" value="InterPro"/>
</dbReference>